<proteinExistence type="predicted"/>
<protein>
    <submittedName>
        <fullName evidence="1">Uncharacterized protein</fullName>
    </submittedName>
</protein>
<evidence type="ECO:0000313" key="1">
    <source>
        <dbReference type="EMBL" id="KKK55288.1"/>
    </source>
</evidence>
<dbReference type="AlphaFoldDB" id="A0A0F8WFC7"/>
<gene>
    <name evidence="1" type="ORF">LCGC14_3076070</name>
</gene>
<reference evidence="1" key="1">
    <citation type="journal article" date="2015" name="Nature">
        <title>Complex archaea that bridge the gap between prokaryotes and eukaryotes.</title>
        <authorList>
            <person name="Spang A."/>
            <person name="Saw J.H."/>
            <person name="Jorgensen S.L."/>
            <person name="Zaremba-Niedzwiedzka K."/>
            <person name="Martijn J."/>
            <person name="Lind A.E."/>
            <person name="van Eijk R."/>
            <person name="Schleper C."/>
            <person name="Guy L."/>
            <person name="Ettema T.J."/>
        </authorList>
    </citation>
    <scope>NUCLEOTIDE SEQUENCE</scope>
</reference>
<accession>A0A0F8WFC7</accession>
<organism evidence="1">
    <name type="scientific">marine sediment metagenome</name>
    <dbReference type="NCBI Taxonomy" id="412755"/>
    <lineage>
        <taxon>unclassified sequences</taxon>
        <taxon>metagenomes</taxon>
        <taxon>ecological metagenomes</taxon>
    </lineage>
</organism>
<name>A0A0F8WFC7_9ZZZZ</name>
<sequence length="75" mass="8774">ITVKRGLNYKADCRAICEFFNVENIKDVPVKFKTSQELDVKGYEWYRKSDPKVYERISQYVTVTPKKVAVTLVVK</sequence>
<feature type="non-terminal residue" evidence="1">
    <location>
        <position position="1"/>
    </location>
</feature>
<comment type="caution">
    <text evidence="1">The sequence shown here is derived from an EMBL/GenBank/DDBJ whole genome shotgun (WGS) entry which is preliminary data.</text>
</comment>
<dbReference type="EMBL" id="LAZR01065571">
    <property type="protein sequence ID" value="KKK55288.1"/>
    <property type="molecule type" value="Genomic_DNA"/>
</dbReference>